<dbReference type="AlphaFoldDB" id="A0A9X3F4G0"/>
<dbReference type="Proteomes" id="UP001145087">
    <property type="component" value="Unassembled WGS sequence"/>
</dbReference>
<feature type="domain" description="DUF4440" evidence="1">
    <location>
        <begin position="17"/>
        <end position="127"/>
    </location>
</feature>
<reference evidence="2" key="1">
    <citation type="submission" date="2022-11" db="EMBL/GenBank/DDBJ databases">
        <title>Marilongibacter aestuarii gen. nov., sp. nov., isolated from tidal flat sediment.</title>
        <authorList>
            <person name="Jiayan W."/>
        </authorList>
    </citation>
    <scope>NUCLEOTIDE SEQUENCE</scope>
    <source>
        <strain evidence="2">Z1-6</strain>
    </source>
</reference>
<protein>
    <submittedName>
        <fullName evidence="2">DUF4440 domain-containing protein</fullName>
    </submittedName>
</protein>
<dbReference type="Gene3D" id="3.10.450.50">
    <property type="match status" value="1"/>
</dbReference>
<dbReference type="EMBL" id="JAPOHD010000017">
    <property type="protein sequence ID" value="MCY1720441.1"/>
    <property type="molecule type" value="Genomic_DNA"/>
</dbReference>
<dbReference type="SUPFAM" id="SSF54427">
    <property type="entry name" value="NTF2-like"/>
    <property type="match status" value="1"/>
</dbReference>
<sequence>MKNLSSKVDLNAEKIAISKVIEMLVDAEIRQDADAAIEFFTDDVIVQPSDMPQIQGTKEQHELYKEFFKMPYTSFDSKSVETIIAASGDMAYDIGWNLFVFPSPDGDVDVKGKYLAVLKKVNGEWKVAALSFSNNQPAT</sequence>
<dbReference type="InterPro" id="IPR032710">
    <property type="entry name" value="NTF2-like_dom_sf"/>
</dbReference>
<dbReference type="InterPro" id="IPR027843">
    <property type="entry name" value="DUF4440"/>
</dbReference>
<dbReference type="RefSeq" id="WP_343332775.1">
    <property type="nucleotide sequence ID" value="NZ_JAPOHD010000017.1"/>
</dbReference>
<organism evidence="2 3">
    <name type="scientific">Draconibacterium aestuarii</name>
    <dbReference type="NCBI Taxonomy" id="2998507"/>
    <lineage>
        <taxon>Bacteria</taxon>
        <taxon>Pseudomonadati</taxon>
        <taxon>Bacteroidota</taxon>
        <taxon>Bacteroidia</taxon>
        <taxon>Marinilabiliales</taxon>
        <taxon>Prolixibacteraceae</taxon>
        <taxon>Draconibacterium</taxon>
    </lineage>
</organism>
<evidence type="ECO:0000313" key="2">
    <source>
        <dbReference type="EMBL" id="MCY1720441.1"/>
    </source>
</evidence>
<gene>
    <name evidence="2" type="ORF">OU798_08825</name>
</gene>
<keyword evidence="3" id="KW-1185">Reference proteome</keyword>
<evidence type="ECO:0000259" key="1">
    <source>
        <dbReference type="Pfam" id="PF14534"/>
    </source>
</evidence>
<dbReference type="Pfam" id="PF14534">
    <property type="entry name" value="DUF4440"/>
    <property type="match status" value="1"/>
</dbReference>
<accession>A0A9X3F4G0</accession>
<name>A0A9X3F4G0_9BACT</name>
<evidence type="ECO:0000313" key="3">
    <source>
        <dbReference type="Proteomes" id="UP001145087"/>
    </source>
</evidence>
<proteinExistence type="predicted"/>
<comment type="caution">
    <text evidence="2">The sequence shown here is derived from an EMBL/GenBank/DDBJ whole genome shotgun (WGS) entry which is preliminary data.</text>
</comment>